<dbReference type="EMBL" id="CP035037">
    <property type="protein sequence ID" value="QAB18706.1"/>
    <property type="molecule type" value="Genomic_DNA"/>
</dbReference>
<dbReference type="Proteomes" id="UP000285768">
    <property type="component" value="Chromosome"/>
</dbReference>
<dbReference type="InterPro" id="IPR010183">
    <property type="entry name" value="Phage_lambda_Bet"/>
</dbReference>
<sequence>MSTALALPTTGDPNAWTPQEAALVEAAGLVSGPAANRRLAPRPVVEAFLSHCQRTQLDPIARQIYCIERGGKWTTQISIDGARLVAERSREYRGQTPTQWTADGREWLDVWLDKEPPRAARVGIHREGFVEPLYAVATFDAYNAGSPIWKKMPALMLGKCAEMLALRKAFPQDLSGLYSAEEMDQADAPKQGAPQAPRPAPKSVQPAPVDEEPIEAEIVAEQSAYNAAEWAAKIQQCLDAESAEQGVDMLRTLHGEAKEQGLLGAPVAEGMNLDQVLRGAKAEILARGEA</sequence>
<reference evidence="2 3" key="1">
    <citation type="submission" date="2019-01" db="EMBL/GenBank/DDBJ databases">
        <title>Leucobacter muris sp. nov. isolated from the nose of a laboratory mouse.</title>
        <authorList>
            <person name="Benga L."/>
            <person name="Sproeer C."/>
            <person name="Schumann P."/>
            <person name="Verbarg S."/>
            <person name="Bunk B."/>
            <person name="Engelhardt E."/>
            <person name="Benten P.M."/>
            <person name="Sager M."/>
        </authorList>
    </citation>
    <scope>NUCLEOTIDE SEQUENCE [LARGE SCALE GENOMIC DNA]</scope>
    <source>
        <strain evidence="2 3">DSM 101948</strain>
    </source>
</reference>
<evidence type="ECO:0000256" key="1">
    <source>
        <dbReference type="SAM" id="MobiDB-lite"/>
    </source>
</evidence>
<organism evidence="2 3">
    <name type="scientific">Leucobacter muris</name>
    <dbReference type="NCBI Taxonomy" id="1935379"/>
    <lineage>
        <taxon>Bacteria</taxon>
        <taxon>Bacillati</taxon>
        <taxon>Actinomycetota</taxon>
        <taxon>Actinomycetes</taxon>
        <taxon>Micrococcales</taxon>
        <taxon>Microbacteriaceae</taxon>
        <taxon>Leucobacter</taxon>
    </lineage>
</organism>
<name>A0ABX5QID1_9MICO</name>
<feature type="region of interest" description="Disordered" evidence="1">
    <location>
        <begin position="184"/>
        <end position="208"/>
    </location>
</feature>
<accession>A0ABX5QID1</accession>
<dbReference type="RefSeq" id="WP_128387480.1">
    <property type="nucleotide sequence ID" value="NZ_CP035037.1"/>
</dbReference>
<dbReference type="NCBIfam" id="TIGR01913">
    <property type="entry name" value="bet_lambda"/>
    <property type="match status" value="1"/>
</dbReference>
<evidence type="ECO:0000313" key="3">
    <source>
        <dbReference type="Proteomes" id="UP000285768"/>
    </source>
</evidence>
<dbReference type="InterPro" id="IPR018330">
    <property type="entry name" value="RecT_fam"/>
</dbReference>
<proteinExistence type="predicted"/>
<dbReference type="Pfam" id="PF03837">
    <property type="entry name" value="RecT"/>
    <property type="match status" value="1"/>
</dbReference>
<gene>
    <name evidence="2" type="primary">bet</name>
    <name evidence="2" type="ORF">Leucomu_13010</name>
</gene>
<protein>
    <submittedName>
        <fullName evidence="2">Phage recombination protein Bet</fullName>
    </submittedName>
</protein>
<evidence type="ECO:0000313" key="2">
    <source>
        <dbReference type="EMBL" id="QAB18706.1"/>
    </source>
</evidence>
<keyword evidence="3" id="KW-1185">Reference proteome</keyword>